<dbReference type="InterPro" id="IPR027417">
    <property type="entry name" value="P-loop_NTPase"/>
</dbReference>
<name>A0A075UT43_9PSEU</name>
<dbReference type="HOGENOM" id="CLU_287667_0_0_11"/>
<dbReference type="AlphaFoldDB" id="A0A075UT43"/>
<dbReference type="SUPFAM" id="SSF52540">
    <property type="entry name" value="P-loop containing nucleoside triphosphate hydrolases"/>
    <property type="match status" value="1"/>
</dbReference>
<organism evidence="1 2">
    <name type="scientific">Amycolatopsis japonica</name>
    <dbReference type="NCBI Taxonomy" id="208439"/>
    <lineage>
        <taxon>Bacteria</taxon>
        <taxon>Bacillati</taxon>
        <taxon>Actinomycetota</taxon>
        <taxon>Actinomycetes</taxon>
        <taxon>Pseudonocardiales</taxon>
        <taxon>Pseudonocardiaceae</taxon>
        <taxon>Amycolatopsis</taxon>
        <taxon>Amycolatopsis japonica group</taxon>
    </lineage>
</organism>
<protein>
    <submittedName>
        <fullName evidence="1">Uncharacterized protein</fullName>
    </submittedName>
</protein>
<gene>
    <name evidence="1" type="ORF">AJAP_22510</name>
</gene>
<evidence type="ECO:0000313" key="1">
    <source>
        <dbReference type="EMBL" id="AIG77357.1"/>
    </source>
</evidence>
<dbReference type="eggNOG" id="COG1199">
    <property type="taxonomic scope" value="Bacteria"/>
</dbReference>
<dbReference type="Proteomes" id="UP000028492">
    <property type="component" value="Chromosome"/>
</dbReference>
<reference evidence="1 2" key="1">
    <citation type="journal article" date="2014" name="J. Biotechnol.">
        <title>Complete genome sequence of the actinobacterium Amycolatopsis japonica MG417-CF17(T) (=DSM 44213T) producing (S,S)-N,N'-ethylenediaminedisuccinic acid.</title>
        <authorList>
            <person name="Stegmann E."/>
            <person name="Albersmeier A."/>
            <person name="Spohn M."/>
            <person name="Gert H."/>
            <person name="Weber T."/>
            <person name="Wohlleben W."/>
            <person name="Kalinowski J."/>
            <person name="Ruckert C."/>
        </authorList>
    </citation>
    <scope>NUCLEOTIDE SEQUENCE [LARGE SCALE GENOMIC DNA]</scope>
    <source>
        <strain evidence="2">MG417-CF17 (DSM 44213)</strain>
    </source>
</reference>
<dbReference type="EMBL" id="CP008953">
    <property type="protein sequence ID" value="AIG77357.1"/>
    <property type="molecule type" value="Genomic_DNA"/>
</dbReference>
<accession>A0A075UT43</accession>
<keyword evidence="2" id="KW-1185">Reference proteome</keyword>
<dbReference type="KEGG" id="aja:AJAP_22510"/>
<dbReference type="STRING" id="208439.AJAP_22510"/>
<evidence type="ECO:0000313" key="2">
    <source>
        <dbReference type="Proteomes" id="UP000028492"/>
    </source>
</evidence>
<sequence>MTSAPSGIATQIACALAEEFFGFPDPDGRMTVPLDAAALIAGGRLDLWRAWDGQPEATKRLVGRFLRIRPNEIGAPRRFLEGARALCTDPDSPYVGPDDVPADELVAVVARHGQRPLDLVAHLVREAEEKYAQNRSPLSVAGPGRWTFGWRGESIVDLPAAVANAAVDPISLDTTPFLGDLAVKTGQLLQLAAEIAQCRGEKNWQEEVLRELFAGLRDDEDVPVAELLLRSGRTRLLNAPTGVGKSVLIRLLAEHLARSGIAVAIVVGTVHEALETVGKITGDLRVLQSPRSCRALVSPRRLAEKAEHSAKRGQWDRFDALGYGCALTALVVDGPQPLAPDEPCTGLRPVVEQSDSQLKRQPSPRHACPYLGVCGRHQGLREAASADIIVTNHHNFVDGSVPVPVRVDGVDLNRLPVREFLLRRCAVLLVDEVDMLQSNMFDAGARQLKLAASGTATELPLVRLDTERSMLLPAEDRAVVPPLTRTRFLADQFLNYVLEGELWLGDERPTAPRSRKSVPDSVDSGWHLPGSRDRMLLTHLFGIADRSEDTSDDVPAEVYQQFNSLFPDTGGAGGTELPAWLGKVAGLLASAVSNDSGQDRIREIRHRLHEVLTEHIAAPDYRRDVINALLVRTWLGALHQALTRLTFAVAAPGTEMPAARALAEQLGTVAQHQAIPYGPLGYLLFGFRIERVEDPRPGGTLSVQAVGGDPHTTVVQLGGMVALAAAGVERQVLGLSATAYFPGAAREHIRTPVTYAMTDAKPGAFTTRSGQALDARTETTIRIGGRGESGKPAAIRELGEFLWDQHLDQHLQLLAATDPDRELCMLVGNSYRHAALLAAGIANRILDRGWLAVVVPRSGAPSSVVLPTEVVTLTIDELESLPVLHPEVKVCIAPLSLVARGLNILVPDDQRSALASVWVCVRPPTQLTDSAEMFASVNGHALGESRSGVDPVATWVEQRKRAFSRLFRILTSDPRFSRLNRTLKAEVVAGMLVDMIQLAGRARRGGTPVELYLTDGAFHDPKYGTDIPGLLGYYHENLKPVEQRELRRIYGSTLVSWLDFAGIGAEEVRP</sequence>
<proteinExistence type="predicted"/>
<dbReference type="RefSeq" id="WP_084098283.1">
    <property type="nucleotide sequence ID" value="NZ_CP008953.1"/>
</dbReference>